<dbReference type="InterPro" id="IPR011665">
    <property type="entry name" value="BRF1_TBP-bd_dom"/>
</dbReference>
<dbReference type="Proteomes" id="UP001228049">
    <property type="component" value="Unassembled WGS sequence"/>
</dbReference>
<keyword evidence="4" id="KW-1185">Reference proteome</keyword>
<evidence type="ECO:0000313" key="3">
    <source>
        <dbReference type="EMBL" id="KAK1874741.1"/>
    </source>
</evidence>
<feature type="region of interest" description="Disordered" evidence="1">
    <location>
        <begin position="1"/>
        <end position="46"/>
    </location>
</feature>
<name>A0AAD9B118_DISEL</name>
<gene>
    <name evidence="3" type="ORF">KUDE01_006966</name>
</gene>
<evidence type="ECO:0000313" key="4">
    <source>
        <dbReference type="Proteomes" id="UP001228049"/>
    </source>
</evidence>
<dbReference type="AlphaFoldDB" id="A0AAD9B118"/>
<feature type="domain" description="Brf1 TBP-binding" evidence="2">
    <location>
        <begin position="8"/>
        <end position="69"/>
    </location>
</feature>
<feature type="compositionally biased region" description="Basic and acidic residues" evidence="1">
    <location>
        <begin position="7"/>
        <end position="27"/>
    </location>
</feature>
<proteinExistence type="predicted"/>
<dbReference type="EMBL" id="JASDAP010000489">
    <property type="protein sequence ID" value="KAK1874741.1"/>
    <property type="molecule type" value="Genomic_DNA"/>
</dbReference>
<evidence type="ECO:0000256" key="1">
    <source>
        <dbReference type="SAM" id="MobiDB-lite"/>
    </source>
</evidence>
<organism evidence="3 4">
    <name type="scientific">Dissostichus eleginoides</name>
    <name type="common">Patagonian toothfish</name>
    <name type="synonym">Dissostichus amissus</name>
    <dbReference type="NCBI Taxonomy" id="100907"/>
    <lineage>
        <taxon>Eukaryota</taxon>
        <taxon>Metazoa</taxon>
        <taxon>Chordata</taxon>
        <taxon>Craniata</taxon>
        <taxon>Vertebrata</taxon>
        <taxon>Euteleostomi</taxon>
        <taxon>Actinopterygii</taxon>
        <taxon>Neopterygii</taxon>
        <taxon>Teleostei</taxon>
        <taxon>Neoteleostei</taxon>
        <taxon>Acanthomorphata</taxon>
        <taxon>Eupercaria</taxon>
        <taxon>Perciformes</taxon>
        <taxon>Notothenioidei</taxon>
        <taxon>Nototheniidae</taxon>
        <taxon>Dissostichus</taxon>
    </lineage>
</organism>
<reference evidence="3" key="1">
    <citation type="submission" date="2023-04" db="EMBL/GenBank/DDBJ databases">
        <title>Chromosome-level genome of Chaenocephalus aceratus.</title>
        <authorList>
            <person name="Park H."/>
        </authorList>
    </citation>
    <scope>NUCLEOTIDE SEQUENCE</scope>
    <source>
        <strain evidence="3">DE</strain>
        <tissue evidence="3">Muscle</tissue>
    </source>
</reference>
<dbReference type="Pfam" id="PF07741">
    <property type="entry name" value="BRF1"/>
    <property type="match status" value="1"/>
</dbReference>
<comment type="caution">
    <text evidence="3">The sequence shown here is derived from an EMBL/GenBank/DDBJ whole genome shotgun (WGS) entry which is preliminary data.</text>
</comment>
<sequence>MAACVSAEKEERIRKEKEQGTYKERVSEQGIRPKKAKRKKDQVAASTAGEAIERMLEKKKISSKINYERTSDANRELAANTSIMSKRVRLLLSSTSKKKNLPSR</sequence>
<evidence type="ECO:0000259" key="2">
    <source>
        <dbReference type="Pfam" id="PF07741"/>
    </source>
</evidence>
<accession>A0AAD9B118</accession>
<protein>
    <submittedName>
        <fullName evidence="3">Transcription factor IIIB 90 kDa subunit</fullName>
    </submittedName>
</protein>